<keyword evidence="2" id="KW-1133">Transmembrane helix</keyword>
<evidence type="ECO:0000256" key="2">
    <source>
        <dbReference type="SAM" id="Phobius"/>
    </source>
</evidence>
<name>A0A545TSG2_9GAMM</name>
<accession>A0A545TSG2</accession>
<keyword evidence="2" id="KW-0472">Membrane</keyword>
<comment type="caution">
    <text evidence="4">The sequence shown here is derived from an EMBL/GenBank/DDBJ whole genome shotgun (WGS) entry which is preliminary data.</text>
</comment>
<protein>
    <submittedName>
        <fullName evidence="4">TIGR02099 family protein</fullName>
    </submittedName>
</protein>
<dbReference type="NCBIfam" id="TIGR02099">
    <property type="entry name" value="YhdP family protein"/>
    <property type="match status" value="1"/>
</dbReference>
<evidence type="ECO:0000313" key="5">
    <source>
        <dbReference type="Proteomes" id="UP000319732"/>
    </source>
</evidence>
<keyword evidence="2" id="KW-0812">Transmembrane</keyword>
<dbReference type="OrthoDB" id="9762238at2"/>
<feature type="compositionally biased region" description="Polar residues" evidence="1">
    <location>
        <begin position="1334"/>
        <end position="1343"/>
    </location>
</feature>
<dbReference type="Pfam" id="PF13116">
    <property type="entry name" value="YhdP"/>
    <property type="match status" value="1"/>
</dbReference>
<feature type="compositionally biased region" description="Basic and acidic residues" evidence="1">
    <location>
        <begin position="1321"/>
        <end position="1333"/>
    </location>
</feature>
<dbReference type="PANTHER" id="PTHR38690:SF1">
    <property type="entry name" value="PROTEASE"/>
    <property type="match status" value="1"/>
</dbReference>
<dbReference type="InterPro" id="IPR025263">
    <property type="entry name" value="YhdP_central"/>
</dbReference>
<keyword evidence="5" id="KW-1185">Reference proteome</keyword>
<organism evidence="4 5">
    <name type="scientific">Exilibacterium tricleocarpae</name>
    <dbReference type="NCBI Taxonomy" id="2591008"/>
    <lineage>
        <taxon>Bacteria</taxon>
        <taxon>Pseudomonadati</taxon>
        <taxon>Pseudomonadota</taxon>
        <taxon>Gammaproteobacteria</taxon>
        <taxon>Cellvibrionales</taxon>
        <taxon>Cellvibrionaceae</taxon>
        <taxon>Exilibacterium</taxon>
    </lineage>
</organism>
<dbReference type="InterPro" id="IPR011836">
    <property type="entry name" value="YhdP"/>
</dbReference>
<evidence type="ECO:0000313" key="4">
    <source>
        <dbReference type="EMBL" id="TQV80164.1"/>
    </source>
</evidence>
<evidence type="ECO:0000259" key="3">
    <source>
        <dbReference type="Pfam" id="PF13116"/>
    </source>
</evidence>
<reference evidence="4 5" key="1">
    <citation type="submission" date="2019-06" db="EMBL/GenBank/DDBJ databases">
        <title>Whole genome sequence for Cellvibrionaceae sp. R142.</title>
        <authorList>
            <person name="Wang G."/>
        </authorList>
    </citation>
    <scope>NUCLEOTIDE SEQUENCE [LARGE SCALE GENOMIC DNA]</scope>
    <source>
        <strain evidence="4 5">R142</strain>
    </source>
</reference>
<dbReference type="EMBL" id="VHSG01000010">
    <property type="protein sequence ID" value="TQV80164.1"/>
    <property type="molecule type" value="Genomic_DNA"/>
</dbReference>
<dbReference type="RefSeq" id="WP_142904263.1">
    <property type="nucleotide sequence ID" value="NZ_ML660092.1"/>
</dbReference>
<evidence type="ECO:0000256" key="1">
    <source>
        <dbReference type="SAM" id="MobiDB-lite"/>
    </source>
</evidence>
<dbReference type="PANTHER" id="PTHR38690">
    <property type="entry name" value="PROTEASE-RELATED"/>
    <property type="match status" value="1"/>
</dbReference>
<gene>
    <name evidence="4" type="ORF">FKG94_10890</name>
</gene>
<feature type="domain" description="YhdP central" evidence="3">
    <location>
        <begin position="4"/>
        <end position="1309"/>
    </location>
</feature>
<sequence>MPKYIRILVKNFWRIFAVMLIASAVLVQLGRELSPLVGDYRDSFSTYLSETLGVNVTIDALQAQWSGLTPQLRLSGLQLSSDDDVAILSIREATAELGLLRSLWQWELAWGQVSLADIEASFIQAEDGGWGIAGLAQTTAADTSATIDDPLDVFLLGRHIEIHRAMLRFEFVTGHETEVEVPHILLENSRTFHRLTAGLTLDGRADTARLVLEGRGDPRDKDSFQARGYLKLHSFPLEKPVAALARQVWQNLPDGQWREGHTLDLEMWIETAGGGGYDLQGLINIDGVPWAPTSYPDGPTEPGLDLPQHLSSAVTGRWTGAGGWRLALQDAQLAWPGNRSPNFNLVVSAGPDQSLNVQTDKLVLADWLALASRHGYLRGRLAQVLETLEPRGALHHVQLQLDLGGDATDFTLKANLGQVSVAAWQGAPALEQVDGYIEAGKRGGVVELDARQGFSMHYPTIYTEPLAYQSAHGQVAWQLRPENNSIYINSGPLAMRGDDGLVNGYFHIYLPWEKDTAPSNMTLVIGLQNSEAKYHKKYVPFTVAEPLREWLDRSLGSGRIEQGGFIYQGSLAKGKGAGRALQLYLDIKDATLNYHPDWPALTEVDAVLNMNDLKVDVAVQEARLYGSRLGPTLVAVAPNPMGQGSLLGVKGTVVGDAADGLRVLRESMIRRYVDDSFDQWRMQGDMRADITLSIPLVAGEPGELHQVRVDLADTDLSMDELKLGFTGLQGRINYSSVDGIKAQKVSGVLWDKPVSLSIENPANADGGRDTVVDLRGSVATETLAHWSRTPELLFTEGDLPYLARLRIPPRDADRDYDALLNVSSNMQGVAVDLPAPYGKPADTARPLQVLIPIRDGESRYDVRYGELAHGLFLESGGRIVKGAVGLGSKAVLPAAAGTLALTGRAGEVIFDEWAEVIERYQVYESQIAALDQAGEEGGAKQQAQAITTEVDLLIGNLRLSDLELEALRVSGKSQTDGWRLKLANQTLAGNLGWYGDERPLALELEYLRLPAAEDEGETQSDAETTRSDPLAGWNLDEAIAVDFSTREFSIGTDDYGSWSFLLRPRDNGVLVSDLRASVRGADIRGMQDNTGARLLWQRRDGGHVSQFSGRLMAADLGAVLQQWQQPKLIESTSAVFEMDFEWPGSPAALGIKELSGKLRSKLTKGRFISGGGTGNNPLLRLLGLFNFDTWARRLKLDFSDLLKDGMAYDEISSEMEFDQGTVYLLEPMRVKTPSSKLQMAGTIDLDHEQLDATLVATLPVGGNLTLLAAFAAGLPAAAGVYVASKIFKKQVDKVASVSYSMSGDWGDPKFQFERLFDDKAAKRAGEDTRKEAETNGQTPPAQTEQREGSS</sequence>
<feature type="region of interest" description="Disordered" evidence="1">
    <location>
        <begin position="1321"/>
        <end position="1350"/>
    </location>
</feature>
<feature type="transmembrane region" description="Helical" evidence="2">
    <location>
        <begin position="12"/>
        <end position="30"/>
    </location>
</feature>
<dbReference type="Proteomes" id="UP000319732">
    <property type="component" value="Unassembled WGS sequence"/>
</dbReference>
<proteinExistence type="predicted"/>